<feature type="compositionally biased region" description="Polar residues" evidence="1">
    <location>
        <begin position="143"/>
        <end position="162"/>
    </location>
</feature>
<dbReference type="AlphaFoldDB" id="A0A8N4EW39"/>
<feature type="region of interest" description="Disordered" evidence="1">
    <location>
        <begin position="127"/>
        <end position="162"/>
    </location>
</feature>
<name>A0A8N4EW39_ELAGV</name>
<sequence>MVPTNKGTWSDELFHIPFEYNLVYGEEEWSFGYCENGTGVFTCPPGWVNRFANAGDAAMVVAENTAFRLQQAKTEIVTASKVAYRFIAGLASNSNSSATPESPGNSNRSSRTFQGTWFRNLLSVGAKPSDSASEVPKGDNDTLPLQQQKSMEQHQLSSKHNI</sequence>
<evidence type="ECO:0000313" key="2">
    <source>
        <dbReference type="Proteomes" id="UP000504607"/>
    </source>
</evidence>
<dbReference type="Proteomes" id="UP000504607">
    <property type="component" value="Chromosome 4"/>
</dbReference>
<accession>A0A8N4EW39</accession>
<dbReference type="RefSeq" id="XP_029120145.1">
    <property type="nucleotide sequence ID" value="XM_029264312.1"/>
</dbReference>
<organism evidence="2 3">
    <name type="scientific">Elaeis guineensis var. tenera</name>
    <name type="common">Oil palm</name>
    <dbReference type="NCBI Taxonomy" id="51953"/>
    <lineage>
        <taxon>Eukaryota</taxon>
        <taxon>Viridiplantae</taxon>
        <taxon>Streptophyta</taxon>
        <taxon>Embryophyta</taxon>
        <taxon>Tracheophyta</taxon>
        <taxon>Spermatophyta</taxon>
        <taxon>Magnoliopsida</taxon>
        <taxon>Liliopsida</taxon>
        <taxon>Arecaceae</taxon>
        <taxon>Arecoideae</taxon>
        <taxon>Cocoseae</taxon>
        <taxon>Elaeidinae</taxon>
        <taxon>Elaeis</taxon>
    </lineage>
</organism>
<reference evidence="3" key="1">
    <citation type="submission" date="2025-08" db="UniProtKB">
        <authorList>
            <consortium name="RefSeq"/>
        </authorList>
    </citation>
    <scope>IDENTIFICATION</scope>
</reference>
<protein>
    <submittedName>
        <fullName evidence="3">Uncharacterized protein LOC105043533</fullName>
    </submittedName>
</protein>
<keyword evidence="2" id="KW-1185">Reference proteome</keyword>
<gene>
    <name evidence="3" type="primary">LOC105043533</name>
</gene>
<proteinExistence type="predicted"/>
<evidence type="ECO:0000256" key="1">
    <source>
        <dbReference type="SAM" id="MobiDB-lite"/>
    </source>
</evidence>
<dbReference type="OrthoDB" id="1733253at2759"/>
<evidence type="ECO:0000313" key="3">
    <source>
        <dbReference type="RefSeq" id="XP_029120145.1"/>
    </source>
</evidence>